<feature type="domain" description="ABC transmembrane type-1" evidence="11">
    <location>
        <begin position="34"/>
        <end position="316"/>
    </location>
</feature>
<comment type="subcellular location">
    <subcellularLocation>
        <location evidence="1">Cell membrane</location>
        <topology evidence="1">Multi-pass membrane protein</topology>
    </subcellularLocation>
</comment>
<name>A0A1I6D487_9RHOB</name>
<dbReference type="Pfam" id="PF00005">
    <property type="entry name" value="ABC_tran"/>
    <property type="match status" value="1"/>
</dbReference>
<keyword evidence="13" id="KW-1185">Reference proteome</keyword>
<dbReference type="FunFam" id="3.40.50.300:FF:000299">
    <property type="entry name" value="ABC transporter ATP-binding protein/permease"/>
    <property type="match status" value="1"/>
</dbReference>
<dbReference type="AlphaFoldDB" id="A0A1I6D487"/>
<dbReference type="GO" id="GO:0005886">
    <property type="term" value="C:plasma membrane"/>
    <property type="evidence" value="ECO:0007669"/>
    <property type="project" value="UniProtKB-SubCell"/>
</dbReference>
<reference evidence="12 13" key="1">
    <citation type="submission" date="2016-10" db="EMBL/GenBank/DDBJ databases">
        <authorList>
            <person name="de Groot N.N."/>
        </authorList>
    </citation>
    <scope>NUCLEOTIDE SEQUENCE [LARGE SCALE GENOMIC DNA]</scope>
    <source>
        <strain evidence="13">KMM 9023,NRIC 0796,JCM 17311,KCTC 23692</strain>
    </source>
</reference>
<dbReference type="PROSITE" id="PS50929">
    <property type="entry name" value="ABC_TM1F"/>
    <property type="match status" value="1"/>
</dbReference>
<evidence type="ECO:0000259" key="10">
    <source>
        <dbReference type="PROSITE" id="PS50893"/>
    </source>
</evidence>
<dbReference type="SUPFAM" id="SSF52540">
    <property type="entry name" value="P-loop containing nucleoside triphosphate hydrolases"/>
    <property type="match status" value="1"/>
</dbReference>
<evidence type="ECO:0000256" key="4">
    <source>
        <dbReference type="ARBA" id="ARBA00022692"/>
    </source>
</evidence>
<dbReference type="Pfam" id="PF00664">
    <property type="entry name" value="ABC_membrane"/>
    <property type="match status" value="1"/>
</dbReference>
<dbReference type="InterPro" id="IPR036640">
    <property type="entry name" value="ABC1_TM_sf"/>
</dbReference>
<feature type="transmembrane region" description="Helical" evidence="9">
    <location>
        <begin position="253"/>
        <end position="278"/>
    </location>
</feature>
<evidence type="ECO:0000256" key="9">
    <source>
        <dbReference type="SAM" id="Phobius"/>
    </source>
</evidence>
<dbReference type="PANTHER" id="PTHR43394">
    <property type="entry name" value="ATP-DEPENDENT PERMEASE MDL1, MITOCHONDRIAL"/>
    <property type="match status" value="1"/>
</dbReference>
<dbReference type="Proteomes" id="UP000199302">
    <property type="component" value="Unassembled WGS sequence"/>
</dbReference>
<feature type="transmembrane region" description="Helical" evidence="9">
    <location>
        <begin position="152"/>
        <end position="169"/>
    </location>
</feature>
<organism evidence="12 13">
    <name type="scientific">Poseidonocella sedimentorum</name>
    <dbReference type="NCBI Taxonomy" id="871652"/>
    <lineage>
        <taxon>Bacteria</taxon>
        <taxon>Pseudomonadati</taxon>
        <taxon>Pseudomonadota</taxon>
        <taxon>Alphaproteobacteria</taxon>
        <taxon>Rhodobacterales</taxon>
        <taxon>Roseobacteraceae</taxon>
        <taxon>Poseidonocella</taxon>
    </lineage>
</organism>
<evidence type="ECO:0000256" key="1">
    <source>
        <dbReference type="ARBA" id="ARBA00004651"/>
    </source>
</evidence>
<evidence type="ECO:0000256" key="5">
    <source>
        <dbReference type="ARBA" id="ARBA00022741"/>
    </source>
</evidence>
<dbReference type="InterPro" id="IPR017871">
    <property type="entry name" value="ABC_transporter-like_CS"/>
</dbReference>
<dbReference type="PROSITE" id="PS50893">
    <property type="entry name" value="ABC_TRANSPORTER_2"/>
    <property type="match status" value="1"/>
</dbReference>
<evidence type="ECO:0000313" key="13">
    <source>
        <dbReference type="Proteomes" id="UP000199302"/>
    </source>
</evidence>
<sequence length="607" mass="65801">MKEETRSDLSTPSTRQAIRRLLVESVIPLRKLFIGSLICMLAVAGFTAALAWSTKLIVNEVFVAANASAAIGVALLVIGVSLGKSLSQYVNSILSVQINRKVAIRYQKQVFRKFLFQNVQEFAGIAAPRHMAKVNLWGSACGQVVLALTNKFLTDILTLIALVGVMIWQDPVMSLVTAVLFPLIFFLVSNLTRRVRELSKAQAELAGNISTAGIEAISGIKTVKSYGLEEKSFARFSDAVAAMEKRLYAIARATSATVPLMELLGGICIGLFVIYASWQTLSQGKTPGEFTAFITAFLLAYQPAERITKTMVAVQRNLVHVEDMFAFLDQPDPNDSRGEGSLDDVAPSITFEDVSFEYDASSPALHGVQAAIKPGERVAIVGRSGAGKTTLVDLVQGFYPPTSGRILIGGVDINTIPEAELRRHVALISQDVFLFEGSLRDNIADGRADATPEEITDAADRAAVSGFAAQLEKGLDTPVGPNGTSLSGGQKQRVGIARALVKQAKVYIYDEATSALDGENERAIMKATLGRESDSTILFITHRPSTLEWVDRIMVMKDGKLVAFGAHEELVESSKAYRSLFNLAVEQQKKAKGRYGRILGFFQRNTG</sequence>
<keyword evidence="8 9" id="KW-0472">Membrane</keyword>
<keyword evidence="3" id="KW-1003">Cell membrane</keyword>
<evidence type="ECO:0000256" key="3">
    <source>
        <dbReference type="ARBA" id="ARBA00022475"/>
    </source>
</evidence>
<dbReference type="SMART" id="SM00382">
    <property type="entry name" value="AAA"/>
    <property type="match status" value="1"/>
</dbReference>
<feature type="transmembrane region" description="Helical" evidence="9">
    <location>
        <begin position="32"/>
        <end position="52"/>
    </location>
</feature>
<keyword evidence="7 9" id="KW-1133">Transmembrane helix</keyword>
<dbReference type="EMBL" id="FOYI01000002">
    <property type="protein sequence ID" value="SFR00308.1"/>
    <property type="molecule type" value="Genomic_DNA"/>
</dbReference>
<dbReference type="InterPro" id="IPR003439">
    <property type="entry name" value="ABC_transporter-like_ATP-bd"/>
</dbReference>
<dbReference type="RefSeq" id="WP_092076731.1">
    <property type="nucleotide sequence ID" value="NZ_FOYI01000002.1"/>
</dbReference>
<dbReference type="PROSITE" id="PS00211">
    <property type="entry name" value="ABC_TRANSPORTER_1"/>
    <property type="match status" value="1"/>
</dbReference>
<dbReference type="InterPro" id="IPR011527">
    <property type="entry name" value="ABC1_TM_dom"/>
</dbReference>
<keyword evidence="2" id="KW-0813">Transport</keyword>
<dbReference type="Gene3D" id="3.40.50.300">
    <property type="entry name" value="P-loop containing nucleotide triphosphate hydrolases"/>
    <property type="match status" value="1"/>
</dbReference>
<feature type="transmembrane region" description="Helical" evidence="9">
    <location>
        <begin position="64"/>
        <end position="83"/>
    </location>
</feature>
<feature type="domain" description="ABC transporter" evidence="10">
    <location>
        <begin position="349"/>
        <end position="583"/>
    </location>
</feature>
<dbReference type="SUPFAM" id="SSF90123">
    <property type="entry name" value="ABC transporter transmembrane region"/>
    <property type="match status" value="1"/>
</dbReference>
<dbReference type="GO" id="GO:0016887">
    <property type="term" value="F:ATP hydrolysis activity"/>
    <property type="evidence" value="ECO:0007669"/>
    <property type="project" value="InterPro"/>
</dbReference>
<gene>
    <name evidence="12" type="ORF">SAMN04515673_102133</name>
</gene>
<accession>A0A1I6D487</accession>
<keyword evidence="4 9" id="KW-0812">Transmembrane</keyword>
<dbReference type="CDD" id="cd18552">
    <property type="entry name" value="ABC_6TM_MsbA_like"/>
    <property type="match status" value="1"/>
</dbReference>
<proteinExistence type="predicted"/>
<evidence type="ECO:0000313" key="12">
    <source>
        <dbReference type="EMBL" id="SFR00308.1"/>
    </source>
</evidence>
<evidence type="ECO:0000256" key="6">
    <source>
        <dbReference type="ARBA" id="ARBA00022840"/>
    </source>
</evidence>
<evidence type="ECO:0000259" key="11">
    <source>
        <dbReference type="PROSITE" id="PS50929"/>
    </source>
</evidence>
<keyword evidence="5" id="KW-0547">Nucleotide-binding</keyword>
<keyword evidence="6 12" id="KW-0067">ATP-binding</keyword>
<protein>
    <submittedName>
        <fullName evidence="12">ATP-binding cassette, subfamily B</fullName>
    </submittedName>
</protein>
<dbReference type="InterPro" id="IPR003593">
    <property type="entry name" value="AAA+_ATPase"/>
</dbReference>
<dbReference type="STRING" id="871652.SAMN04515673_102133"/>
<evidence type="ECO:0000256" key="8">
    <source>
        <dbReference type="ARBA" id="ARBA00023136"/>
    </source>
</evidence>
<evidence type="ECO:0000256" key="2">
    <source>
        <dbReference type="ARBA" id="ARBA00022448"/>
    </source>
</evidence>
<evidence type="ECO:0000256" key="7">
    <source>
        <dbReference type="ARBA" id="ARBA00022989"/>
    </source>
</evidence>
<feature type="transmembrane region" description="Helical" evidence="9">
    <location>
        <begin position="175"/>
        <end position="192"/>
    </location>
</feature>
<dbReference type="InterPro" id="IPR027417">
    <property type="entry name" value="P-loop_NTPase"/>
</dbReference>
<dbReference type="OrthoDB" id="9808328at2"/>
<dbReference type="Gene3D" id="1.20.1560.10">
    <property type="entry name" value="ABC transporter type 1, transmembrane domain"/>
    <property type="match status" value="1"/>
</dbReference>
<dbReference type="PANTHER" id="PTHR43394:SF1">
    <property type="entry name" value="ATP-BINDING CASSETTE SUB-FAMILY B MEMBER 10, MITOCHONDRIAL"/>
    <property type="match status" value="1"/>
</dbReference>
<dbReference type="GO" id="GO:0015421">
    <property type="term" value="F:ABC-type oligopeptide transporter activity"/>
    <property type="evidence" value="ECO:0007669"/>
    <property type="project" value="TreeGrafter"/>
</dbReference>
<dbReference type="InterPro" id="IPR039421">
    <property type="entry name" value="Type_1_exporter"/>
</dbReference>
<dbReference type="GO" id="GO:0005524">
    <property type="term" value="F:ATP binding"/>
    <property type="evidence" value="ECO:0007669"/>
    <property type="project" value="UniProtKB-KW"/>
</dbReference>